<feature type="compositionally biased region" description="Polar residues" evidence="1">
    <location>
        <begin position="404"/>
        <end position="413"/>
    </location>
</feature>
<evidence type="ECO:0000256" key="1">
    <source>
        <dbReference type="SAM" id="MobiDB-lite"/>
    </source>
</evidence>
<evidence type="ECO:0000313" key="3">
    <source>
        <dbReference type="EMBL" id="KIK36769.1"/>
    </source>
</evidence>
<name>A0A0D0AF70_9AGAM</name>
<dbReference type="Pfam" id="PF20149">
    <property type="entry name" value="DUF6532"/>
    <property type="match status" value="1"/>
</dbReference>
<feature type="compositionally biased region" description="Basic residues" evidence="1">
    <location>
        <begin position="1260"/>
        <end position="1277"/>
    </location>
</feature>
<proteinExistence type="predicted"/>
<keyword evidence="4" id="KW-1185">Reference proteome</keyword>
<feature type="compositionally biased region" description="Polar residues" evidence="1">
    <location>
        <begin position="1211"/>
        <end position="1229"/>
    </location>
</feature>
<feature type="region of interest" description="Disordered" evidence="1">
    <location>
        <begin position="1210"/>
        <end position="1277"/>
    </location>
</feature>
<feature type="compositionally biased region" description="Polar residues" evidence="1">
    <location>
        <begin position="447"/>
        <end position="465"/>
    </location>
</feature>
<feature type="domain" description="DUF6532" evidence="2">
    <location>
        <begin position="568"/>
        <end position="699"/>
    </location>
</feature>
<accession>A0A0D0AF70</accession>
<sequence>MSRMVIGIGEALKFEAQRLISALPVRNANFLLTKIGEKLSSKLSYEESVVLPLTPNSKRSGGARQTVNISAEVHSPDADSNHYHPYRRPPLFEDRHFFERFSTRLTSEPSQAVSRKVVESYLRHVEVHYKEAVRETLRMDYYSGLWRHEAARRLCAFQGSLNSERKAQFRKAEQETLWLLNILVGRDAMSAAVTDVQYLAAARDDNARALSMADVELDILKGEIQNHDGISDASRVLHTYLPDYSHLQSSMMLPAAASDGEVPLGNDWEDSDLNSNGGFPIPCYDQEVRGGHYLNPYINPYYLLHREPPPHVQLDTCLDDPPHHDEARIPPYPPIPSYDGMDHPQIQQDSRDLVPCANPVLQSPLPLTQPNLGDYHPTFSLPVTSGDGFFALPSEAHSTMPANLNISESQAGPSRTAKRRLPKRYRDDPFINYSSAPSSWKGKKKASNLNPLSSHEPPSTPSIATESPLPPASGSTLAAAALPPMVYDHTNLVHQQIVEAAQQSSLNHAINVCSMLVDSDLKLVVREILAKAASIHCHNQKFGEDWAGANLEVLFARLSAPFELILAICKITARSKVERGYKLRPSAWSSDSESNRKKSRVKDLVDDYTSPLKFTFRKDEETDKMWPLEHEVVWDIVIAIISELKLPLDQITNLDNLFCTAAAAVHCALCELRSGKMVDIVFSAFTYRYMYDQLMDYIKKDITLDLELAKRWNDFKALDSDQFKITTLTTNLKVAASAHAAFAESTRHDYNAVEQSCQLLLWLTQGSMSAISLIGTPRSMTWKLKAESGQLTDVKSVTPIFKPLGNGTESAITTSKSKAPLPPGIHHDETEKAKTLKPPQASSAFLVPAYPSFDLDDSNLCRPSYHLTSNVQRILKEITKRIPEAGRVMEFHGVGARDYYVLRNVLEDTGRVKPRRAYYFCFWLSYDSDERVLIVNMPSAIHEAPFTKLKDSLASTLQRLPYDHKLLCADVNMNLALEIAKASVTPDISITVMKAKGLINELLIPLIGECACSETVAHALRRMKKTIRAHPEVAVAILAIVREARPYECPQEGSIASTTLLTSETPMPRSEFITEEFLPCEPVKIAGHSWCHLSSVEYIVWIKPDEEAQIDLDNHDEEYMARGMLFPAISGMSAVISMIQRGLEKVKDVFVAYTERLDETIDITRLKEADVAFSIDWDDTMTLMNGAVLTTSYARYKHWHEIIQLKDEPEQITNGKRTRDSSYLPSESAASDADLPESSSRRSRRERPKRKQRLVLQPPRKFKSTTRTRKHRNFKSK</sequence>
<evidence type="ECO:0000313" key="4">
    <source>
        <dbReference type="Proteomes" id="UP000054485"/>
    </source>
</evidence>
<feature type="region of interest" description="Disordered" evidence="1">
    <location>
        <begin position="809"/>
        <end position="829"/>
    </location>
</feature>
<dbReference type="EMBL" id="KN835500">
    <property type="protein sequence ID" value="KIK36769.1"/>
    <property type="molecule type" value="Genomic_DNA"/>
</dbReference>
<evidence type="ECO:0000259" key="2">
    <source>
        <dbReference type="Pfam" id="PF20149"/>
    </source>
</evidence>
<dbReference type="HOGENOM" id="CLU_263436_0_0_1"/>
<dbReference type="OrthoDB" id="2689499at2759"/>
<organism evidence="3 4">
    <name type="scientific">Suillus luteus UH-Slu-Lm8-n1</name>
    <dbReference type="NCBI Taxonomy" id="930992"/>
    <lineage>
        <taxon>Eukaryota</taxon>
        <taxon>Fungi</taxon>
        <taxon>Dikarya</taxon>
        <taxon>Basidiomycota</taxon>
        <taxon>Agaricomycotina</taxon>
        <taxon>Agaricomycetes</taxon>
        <taxon>Agaricomycetidae</taxon>
        <taxon>Boletales</taxon>
        <taxon>Suillineae</taxon>
        <taxon>Suillaceae</taxon>
        <taxon>Suillus</taxon>
    </lineage>
</organism>
<gene>
    <name evidence="3" type="ORF">CY34DRAFT_109396</name>
</gene>
<dbReference type="Proteomes" id="UP000054485">
    <property type="component" value="Unassembled WGS sequence"/>
</dbReference>
<reference evidence="4" key="2">
    <citation type="submission" date="2015-01" db="EMBL/GenBank/DDBJ databases">
        <title>Evolutionary Origins and Diversification of the Mycorrhizal Mutualists.</title>
        <authorList>
            <consortium name="DOE Joint Genome Institute"/>
            <consortium name="Mycorrhizal Genomics Consortium"/>
            <person name="Kohler A."/>
            <person name="Kuo A."/>
            <person name="Nagy L.G."/>
            <person name="Floudas D."/>
            <person name="Copeland A."/>
            <person name="Barry K.W."/>
            <person name="Cichocki N."/>
            <person name="Veneault-Fourrey C."/>
            <person name="LaButti K."/>
            <person name="Lindquist E.A."/>
            <person name="Lipzen A."/>
            <person name="Lundell T."/>
            <person name="Morin E."/>
            <person name="Murat C."/>
            <person name="Riley R."/>
            <person name="Ohm R."/>
            <person name="Sun H."/>
            <person name="Tunlid A."/>
            <person name="Henrissat B."/>
            <person name="Grigoriev I.V."/>
            <person name="Hibbett D.S."/>
            <person name="Martin F."/>
        </authorList>
    </citation>
    <scope>NUCLEOTIDE SEQUENCE [LARGE SCALE GENOMIC DNA]</scope>
    <source>
        <strain evidence="4">UH-Slu-Lm8-n1</strain>
    </source>
</reference>
<dbReference type="InterPro" id="IPR045341">
    <property type="entry name" value="DUF6532"/>
</dbReference>
<dbReference type="AlphaFoldDB" id="A0A0D0AF70"/>
<protein>
    <recommendedName>
        <fullName evidence="2">DUF6532 domain-containing protein</fullName>
    </recommendedName>
</protein>
<dbReference type="InParanoid" id="A0A0D0AF70"/>
<feature type="region of interest" description="Disordered" evidence="1">
    <location>
        <begin position="404"/>
        <end position="475"/>
    </location>
</feature>
<reference evidence="3 4" key="1">
    <citation type="submission" date="2014-04" db="EMBL/GenBank/DDBJ databases">
        <authorList>
            <consortium name="DOE Joint Genome Institute"/>
            <person name="Kuo A."/>
            <person name="Ruytinx J."/>
            <person name="Rineau F."/>
            <person name="Colpaert J."/>
            <person name="Kohler A."/>
            <person name="Nagy L.G."/>
            <person name="Floudas D."/>
            <person name="Copeland A."/>
            <person name="Barry K.W."/>
            <person name="Cichocki N."/>
            <person name="Veneault-Fourrey C."/>
            <person name="LaButti K."/>
            <person name="Lindquist E.A."/>
            <person name="Lipzen A."/>
            <person name="Lundell T."/>
            <person name="Morin E."/>
            <person name="Murat C."/>
            <person name="Sun H."/>
            <person name="Tunlid A."/>
            <person name="Henrissat B."/>
            <person name="Grigoriev I.V."/>
            <person name="Hibbett D.S."/>
            <person name="Martin F."/>
            <person name="Nordberg H.P."/>
            <person name="Cantor M.N."/>
            <person name="Hua S.X."/>
        </authorList>
    </citation>
    <scope>NUCLEOTIDE SEQUENCE [LARGE SCALE GENOMIC DNA]</scope>
    <source>
        <strain evidence="3 4">UH-Slu-Lm8-n1</strain>
    </source>
</reference>
<feature type="compositionally biased region" description="Basic residues" evidence="1">
    <location>
        <begin position="1241"/>
        <end position="1253"/>
    </location>
</feature>